<evidence type="ECO:0000313" key="5">
    <source>
        <dbReference type="Proteomes" id="UP000242814"/>
    </source>
</evidence>
<comment type="caution">
    <text evidence="4">The sequence shown here is derived from an EMBL/GenBank/DDBJ whole genome shotgun (WGS) entry which is preliminary data.</text>
</comment>
<evidence type="ECO:0000259" key="3">
    <source>
        <dbReference type="PROSITE" id="PS51212"/>
    </source>
</evidence>
<reference evidence="4 5" key="1">
    <citation type="submission" date="2016-06" db="EMBL/GenBank/DDBJ databases">
        <authorList>
            <person name="Kjaerup R.B."/>
            <person name="Dalgaard T.S."/>
            <person name="Juul-Madsen H.R."/>
        </authorList>
    </citation>
    <scope>NUCLEOTIDE SEQUENCE [LARGE SCALE GENOMIC DNA]</scope>
    <source>
        <strain evidence="4 5">Pb300</strain>
    </source>
</reference>
<name>A0A1D2JBW8_PARBR</name>
<feature type="domain" description="WSC" evidence="3">
    <location>
        <begin position="25"/>
        <end position="112"/>
    </location>
</feature>
<feature type="transmembrane region" description="Helical" evidence="1">
    <location>
        <begin position="219"/>
        <end position="242"/>
    </location>
</feature>
<accession>A0A1D2JBW8</accession>
<keyword evidence="1" id="KW-1133">Transmembrane helix</keyword>
<keyword evidence="1" id="KW-0472">Membrane</keyword>
<feature type="chain" id="PRO_5008902397" description="WSC domain-containing protein" evidence="2">
    <location>
        <begin position="26"/>
        <end position="352"/>
    </location>
</feature>
<feature type="signal peptide" evidence="2">
    <location>
        <begin position="1"/>
        <end position="25"/>
    </location>
</feature>
<gene>
    <name evidence="4" type="ORF">ACO22_04872</name>
</gene>
<proteinExistence type="predicted"/>
<dbReference type="SMART" id="SM00321">
    <property type="entry name" value="WSC"/>
    <property type="match status" value="1"/>
</dbReference>
<dbReference type="PROSITE" id="PS51212">
    <property type="entry name" value="WSC"/>
    <property type="match status" value="1"/>
</dbReference>
<protein>
    <recommendedName>
        <fullName evidence="3">WSC domain-containing protein</fullName>
    </recommendedName>
</protein>
<dbReference type="Proteomes" id="UP000242814">
    <property type="component" value="Unassembled WGS sequence"/>
</dbReference>
<evidence type="ECO:0000313" key="4">
    <source>
        <dbReference type="EMBL" id="ODH26032.1"/>
    </source>
</evidence>
<organism evidence="4 5">
    <name type="scientific">Paracoccidioides brasiliensis</name>
    <dbReference type="NCBI Taxonomy" id="121759"/>
    <lineage>
        <taxon>Eukaryota</taxon>
        <taxon>Fungi</taxon>
        <taxon>Dikarya</taxon>
        <taxon>Ascomycota</taxon>
        <taxon>Pezizomycotina</taxon>
        <taxon>Eurotiomycetes</taxon>
        <taxon>Eurotiomycetidae</taxon>
        <taxon>Onygenales</taxon>
        <taxon>Ajellomycetaceae</taxon>
        <taxon>Paracoccidioides</taxon>
    </lineage>
</organism>
<keyword evidence="1" id="KW-0812">Transmembrane</keyword>
<dbReference type="Pfam" id="PF01822">
    <property type="entry name" value="WSC"/>
    <property type="match status" value="1"/>
</dbReference>
<dbReference type="VEuPathDB" id="FungiDB:PABG_03932"/>
<dbReference type="EMBL" id="LZYO01000205">
    <property type="protein sequence ID" value="ODH26032.1"/>
    <property type="molecule type" value="Genomic_DNA"/>
</dbReference>
<sequence length="352" mass="37675">MAQASRFTFAFYILALPHVFLSAVALSLDYCSSTNTGAGFESIFSTFQSNGACRDTCSKGYAVAILQGRSCWCSNAVPGGTTSIDDCNESCPGYPSDKCGNSSKDLFAYILLKKPSKTVGQTSQTLQSHFGPEPSTKLDTYSSFLTITQANSQSAITVTVTNSQSGVISSSSRTTSSASTSGANKPIQTVLGPVVTQTISPDASQTAVPREVSSLSGGAIAGIVIGTLLAVGLIISMMLWVFCIRRRQEKNMNDDMDPFERSVPSPSFQTTLQTPAMAYNHRGIKPMNGGVGSNDRSRLSVPAFTDSRMTNDVAIYSNGNRQSNISLQDNQDYSRPVLRVSDSYCYHSYSNL</sequence>
<dbReference type="AlphaFoldDB" id="A0A1D2JBW8"/>
<evidence type="ECO:0000256" key="1">
    <source>
        <dbReference type="SAM" id="Phobius"/>
    </source>
</evidence>
<dbReference type="VEuPathDB" id="FungiDB:PADG_07386"/>
<dbReference type="InterPro" id="IPR002889">
    <property type="entry name" value="WSC_carb-bd"/>
</dbReference>
<keyword evidence="2" id="KW-0732">Signal</keyword>
<evidence type="ECO:0000256" key="2">
    <source>
        <dbReference type="SAM" id="SignalP"/>
    </source>
</evidence>